<reference evidence="2" key="1">
    <citation type="submission" date="2020-06" db="EMBL/GenBank/DDBJ databases">
        <authorList>
            <consortium name="Plant Systems Biology data submission"/>
        </authorList>
    </citation>
    <scope>NUCLEOTIDE SEQUENCE</scope>
    <source>
        <strain evidence="2">D6</strain>
    </source>
</reference>
<name>A0A9N8E0Q8_9STRA</name>
<sequence>MYINTGQGYARVCYCLKAVLGGVGTFSATNRALLPVQVMANSGELKEAKRVVQPRTAEISRLLLSKGDIDYGAKVLNTNLEPGKEVQVQIALVNNSRASLEEVQVQVQKVIQWSAHGQYRTAQQTISEATFPARHFTRCQKLGKVTMAKKLQETNRHKKNFNDILRALHETDETRGRRGNAGSWCRLPIPADTHETFRGTSTEISYNLQVTLKTKAGFSNPEFTVPLNIAAEQHDPSYDFVAAAVTMSRTAASCPIAFDVQPICQDQTPEEYRYIAPVSAVVEIPNGHSNSYPIAYASTQPMSTGYLELSVRPVSSCPCYQITV</sequence>
<dbReference type="SUPFAM" id="SSF81296">
    <property type="entry name" value="E set domains"/>
    <property type="match status" value="1"/>
</dbReference>
<dbReference type="Proteomes" id="UP001153069">
    <property type="component" value="Unassembled WGS sequence"/>
</dbReference>
<dbReference type="InterPro" id="IPR014752">
    <property type="entry name" value="Arrestin-like_C"/>
</dbReference>
<organism evidence="2 3">
    <name type="scientific">Seminavis robusta</name>
    <dbReference type="NCBI Taxonomy" id="568900"/>
    <lineage>
        <taxon>Eukaryota</taxon>
        <taxon>Sar</taxon>
        <taxon>Stramenopiles</taxon>
        <taxon>Ochrophyta</taxon>
        <taxon>Bacillariophyta</taxon>
        <taxon>Bacillariophyceae</taxon>
        <taxon>Bacillariophycidae</taxon>
        <taxon>Naviculales</taxon>
        <taxon>Naviculaceae</taxon>
        <taxon>Seminavis</taxon>
    </lineage>
</organism>
<dbReference type="InterPro" id="IPR011022">
    <property type="entry name" value="Arrestin_C-like"/>
</dbReference>
<protein>
    <recommendedName>
        <fullName evidence="1">Arrestin C-terminal-like domain-containing protein</fullName>
    </recommendedName>
</protein>
<dbReference type="InterPro" id="IPR014756">
    <property type="entry name" value="Ig_E-set"/>
</dbReference>
<feature type="domain" description="Arrestin C-terminal-like" evidence="1">
    <location>
        <begin position="66"/>
        <end position="230"/>
    </location>
</feature>
<dbReference type="Pfam" id="PF02752">
    <property type="entry name" value="Arrestin_C"/>
    <property type="match status" value="1"/>
</dbReference>
<dbReference type="Gene3D" id="2.60.40.640">
    <property type="match status" value="1"/>
</dbReference>
<evidence type="ECO:0000259" key="1">
    <source>
        <dbReference type="Pfam" id="PF02752"/>
    </source>
</evidence>
<evidence type="ECO:0000313" key="2">
    <source>
        <dbReference type="EMBL" id="CAB9511815.1"/>
    </source>
</evidence>
<evidence type="ECO:0000313" key="3">
    <source>
        <dbReference type="Proteomes" id="UP001153069"/>
    </source>
</evidence>
<gene>
    <name evidence="2" type="ORF">SEMRO_504_G156040.1</name>
</gene>
<dbReference type="EMBL" id="CAICTM010000503">
    <property type="protein sequence ID" value="CAB9511815.1"/>
    <property type="molecule type" value="Genomic_DNA"/>
</dbReference>
<dbReference type="AlphaFoldDB" id="A0A9N8E0Q8"/>
<keyword evidence="3" id="KW-1185">Reference proteome</keyword>
<comment type="caution">
    <text evidence="2">The sequence shown here is derived from an EMBL/GenBank/DDBJ whole genome shotgun (WGS) entry which is preliminary data.</text>
</comment>
<proteinExistence type="predicted"/>
<accession>A0A9N8E0Q8</accession>